<dbReference type="EMBL" id="CADEAL010001229">
    <property type="protein sequence ID" value="CAB1430433.1"/>
    <property type="molecule type" value="Genomic_DNA"/>
</dbReference>
<reference evidence="2" key="1">
    <citation type="submission" date="2020-03" db="EMBL/GenBank/DDBJ databases">
        <authorList>
            <person name="Weist P."/>
        </authorList>
    </citation>
    <scope>NUCLEOTIDE SEQUENCE</scope>
</reference>
<accession>A0A9N7UEI4</accession>
<organism evidence="2 3">
    <name type="scientific">Pleuronectes platessa</name>
    <name type="common">European plaice</name>
    <dbReference type="NCBI Taxonomy" id="8262"/>
    <lineage>
        <taxon>Eukaryota</taxon>
        <taxon>Metazoa</taxon>
        <taxon>Chordata</taxon>
        <taxon>Craniata</taxon>
        <taxon>Vertebrata</taxon>
        <taxon>Euteleostomi</taxon>
        <taxon>Actinopterygii</taxon>
        <taxon>Neopterygii</taxon>
        <taxon>Teleostei</taxon>
        <taxon>Neoteleostei</taxon>
        <taxon>Acanthomorphata</taxon>
        <taxon>Carangaria</taxon>
        <taxon>Pleuronectiformes</taxon>
        <taxon>Pleuronectoidei</taxon>
        <taxon>Pleuronectidae</taxon>
        <taxon>Pleuronectes</taxon>
    </lineage>
</organism>
<name>A0A9N7UEI4_PLEPL</name>
<keyword evidence="3" id="KW-1185">Reference proteome</keyword>
<evidence type="ECO:0000313" key="2">
    <source>
        <dbReference type="EMBL" id="CAB1430433.1"/>
    </source>
</evidence>
<dbReference type="AlphaFoldDB" id="A0A9N7UEI4"/>
<proteinExistence type="predicted"/>
<evidence type="ECO:0000256" key="1">
    <source>
        <dbReference type="SAM" id="MobiDB-lite"/>
    </source>
</evidence>
<protein>
    <submittedName>
        <fullName evidence="2">Uncharacterized protein</fullName>
    </submittedName>
</protein>
<dbReference type="Proteomes" id="UP001153269">
    <property type="component" value="Unassembled WGS sequence"/>
</dbReference>
<gene>
    <name evidence="2" type="ORF">PLEPLA_LOCUS18415</name>
</gene>
<evidence type="ECO:0000313" key="3">
    <source>
        <dbReference type="Proteomes" id="UP001153269"/>
    </source>
</evidence>
<sequence length="125" mass="13444">MFTGIWGKTAGHVPRLGKQSPRRPPLHATGGSVCIRHRRFFVLVCGASWRRRSGGFLSLGPRGGVRHWCGRRAVGGDRVRRSAAATLDAFRRLLADHFSYGARCGNPPFARGAPSGGAPRLAPSS</sequence>
<comment type="caution">
    <text evidence="2">The sequence shown here is derived from an EMBL/GenBank/DDBJ whole genome shotgun (WGS) entry which is preliminary data.</text>
</comment>
<feature type="region of interest" description="Disordered" evidence="1">
    <location>
        <begin position="1"/>
        <end position="28"/>
    </location>
</feature>